<dbReference type="GO" id="GO:0008061">
    <property type="term" value="F:chitin binding"/>
    <property type="evidence" value="ECO:0007669"/>
    <property type="project" value="InterPro"/>
</dbReference>
<evidence type="ECO:0000259" key="3">
    <source>
        <dbReference type="PROSITE" id="PS50940"/>
    </source>
</evidence>
<dbReference type="PROSITE" id="PS50940">
    <property type="entry name" value="CHIT_BIND_II"/>
    <property type="match status" value="1"/>
</dbReference>
<feature type="domain" description="Chitin-binding type-2" evidence="3">
    <location>
        <begin position="37"/>
        <end position="93"/>
    </location>
</feature>
<evidence type="ECO:0000256" key="2">
    <source>
        <dbReference type="SAM" id="SignalP"/>
    </source>
</evidence>
<keyword evidence="2" id="KW-0732">Signal</keyword>
<dbReference type="Gene3D" id="2.170.140.10">
    <property type="entry name" value="Chitin binding domain"/>
    <property type="match status" value="2"/>
</dbReference>
<sequence length="342" mass="36394">MSVPSAALMLLLASGSALAINLGLGEVKHPNGLTIWNVNCSLEELYPGPECNQFFMCVDGLANVRRLVRFSCGAGTAFSPRSSVCVHSPSCAPGVPATPPPSGPTTSSGPEVQGTPGPVQPNISVLPGPIPPPGVFPPIFPPQPNFTVLPPAPPAAVVPDSTTDEPASELPVGPSVSSVVSVVGGAAEEVLPPAAPPLEDLKQFSPLSRPLINLDPSAILFFGSDDSFDCPQYQLDETSFVNCTREGRWEHTGSCQKFFQCIHTMDCIVKGFQFRCPAGYVFGAQESRCVPQQSPCEKLEPVPSEGSFVFPVIQLDEDGLQDFEVATVYWDYMPFIAQETYE</sequence>
<evidence type="ECO:0000256" key="1">
    <source>
        <dbReference type="SAM" id="MobiDB-lite"/>
    </source>
</evidence>
<feature type="region of interest" description="Disordered" evidence="1">
    <location>
        <begin position="95"/>
        <end position="123"/>
    </location>
</feature>
<dbReference type="Pfam" id="PF01607">
    <property type="entry name" value="CBM_14"/>
    <property type="match status" value="2"/>
</dbReference>
<protein>
    <submittedName>
        <fullName evidence="5">Sulfated surface glycoprotein 185-like</fullName>
    </submittedName>
</protein>
<organism evidence="4 5">
    <name type="scientific">Hyalella azteca</name>
    <name type="common">Amphipod</name>
    <dbReference type="NCBI Taxonomy" id="294128"/>
    <lineage>
        <taxon>Eukaryota</taxon>
        <taxon>Metazoa</taxon>
        <taxon>Ecdysozoa</taxon>
        <taxon>Arthropoda</taxon>
        <taxon>Crustacea</taxon>
        <taxon>Multicrustacea</taxon>
        <taxon>Malacostraca</taxon>
        <taxon>Eumalacostraca</taxon>
        <taxon>Peracarida</taxon>
        <taxon>Amphipoda</taxon>
        <taxon>Senticaudata</taxon>
        <taxon>Talitrida</taxon>
        <taxon>Talitroidea</taxon>
        <taxon>Hyalellidae</taxon>
        <taxon>Hyalella</taxon>
    </lineage>
</organism>
<gene>
    <name evidence="5" type="primary">LOC108671009</name>
</gene>
<dbReference type="RefSeq" id="XP_047737013.1">
    <property type="nucleotide sequence ID" value="XM_047881057.1"/>
</dbReference>
<dbReference type="InterPro" id="IPR002557">
    <property type="entry name" value="Chitin-bd_dom"/>
</dbReference>
<dbReference type="GO" id="GO:0005576">
    <property type="term" value="C:extracellular region"/>
    <property type="evidence" value="ECO:0007669"/>
    <property type="project" value="InterPro"/>
</dbReference>
<dbReference type="OrthoDB" id="6020543at2759"/>
<dbReference type="SMART" id="SM00494">
    <property type="entry name" value="ChtBD2"/>
    <property type="match status" value="2"/>
</dbReference>
<feature type="signal peptide" evidence="2">
    <location>
        <begin position="1"/>
        <end position="19"/>
    </location>
</feature>
<dbReference type="KEGG" id="hazt:108671009"/>
<dbReference type="GeneID" id="108671009"/>
<accession>A0A979FJ50</accession>
<keyword evidence="4" id="KW-1185">Reference proteome</keyword>
<dbReference type="InterPro" id="IPR036508">
    <property type="entry name" value="Chitin-bd_dom_sf"/>
</dbReference>
<evidence type="ECO:0000313" key="5">
    <source>
        <dbReference type="RefSeq" id="XP_047737013.1"/>
    </source>
</evidence>
<dbReference type="OMA" id="CEMFHIC"/>
<proteinExistence type="predicted"/>
<dbReference type="AlphaFoldDB" id="A0A979FJ50"/>
<name>A0A979FJ50_HYAAZ</name>
<dbReference type="SUPFAM" id="SSF57625">
    <property type="entry name" value="Invertebrate chitin-binding proteins"/>
    <property type="match status" value="2"/>
</dbReference>
<feature type="chain" id="PRO_5037907477" evidence="2">
    <location>
        <begin position="20"/>
        <end position="342"/>
    </location>
</feature>
<dbReference type="Proteomes" id="UP000694843">
    <property type="component" value="Unplaced"/>
</dbReference>
<evidence type="ECO:0000313" key="4">
    <source>
        <dbReference type="Proteomes" id="UP000694843"/>
    </source>
</evidence>
<reference evidence="5" key="1">
    <citation type="submission" date="2025-08" db="UniProtKB">
        <authorList>
            <consortium name="RefSeq"/>
        </authorList>
    </citation>
    <scope>IDENTIFICATION</scope>
    <source>
        <tissue evidence="5">Whole organism</tissue>
    </source>
</reference>